<evidence type="ECO:0000313" key="2">
    <source>
        <dbReference type="EnsemblPlants" id="cds.novel_model_7275_5bd9a17a.1.5bd9b13d"/>
    </source>
</evidence>
<reference evidence="2" key="1">
    <citation type="submission" date="2021-03" db="UniProtKB">
        <authorList>
            <consortium name="EnsemblPlants"/>
        </authorList>
    </citation>
    <scope>IDENTIFICATION</scope>
</reference>
<dbReference type="AlphaFoldDB" id="A0A803RB28"/>
<dbReference type="Proteomes" id="UP000596661">
    <property type="component" value="Unassembled WGS sequence"/>
</dbReference>
<keyword evidence="3" id="KW-1185">Reference proteome</keyword>
<accession>A0A803RB28</accession>
<evidence type="ECO:0008006" key="4">
    <source>
        <dbReference type="Google" id="ProtNLM"/>
    </source>
</evidence>
<protein>
    <recommendedName>
        <fullName evidence="4">Secreted protein</fullName>
    </recommendedName>
</protein>
<feature type="signal peptide" evidence="1">
    <location>
        <begin position="1"/>
        <end position="27"/>
    </location>
</feature>
<name>A0A803RB28_CANSA</name>
<evidence type="ECO:0000313" key="3">
    <source>
        <dbReference type="Proteomes" id="UP000596661"/>
    </source>
</evidence>
<evidence type="ECO:0000256" key="1">
    <source>
        <dbReference type="SAM" id="SignalP"/>
    </source>
</evidence>
<dbReference type="EnsemblPlants" id="novel_model_7275_5bd9a17a.1.5bd9b13d">
    <property type="protein sequence ID" value="cds.novel_model_7275_5bd9a17a.1.5bd9b13d"/>
    <property type="gene ID" value="novel_gene_3839_5bd9a17a"/>
</dbReference>
<feature type="chain" id="PRO_5030731034" description="Secreted protein" evidence="1">
    <location>
        <begin position="28"/>
        <end position="162"/>
    </location>
</feature>
<keyword evidence="1" id="KW-0732">Signal</keyword>
<dbReference type="Gramene" id="novel_model_7275_5bd9a17a.1.5bd9b13d">
    <property type="protein sequence ID" value="cds.novel_model_7275_5bd9a17a.1.5bd9b13d"/>
    <property type="gene ID" value="novel_gene_3839_5bd9a17a"/>
</dbReference>
<organism evidence="2 3">
    <name type="scientific">Cannabis sativa</name>
    <name type="common">Hemp</name>
    <name type="synonym">Marijuana</name>
    <dbReference type="NCBI Taxonomy" id="3483"/>
    <lineage>
        <taxon>Eukaryota</taxon>
        <taxon>Viridiplantae</taxon>
        <taxon>Streptophyta</taxon>
        <taxon>Embryophyta</taxon>
        <taxon>Tracheophyta</taxon>
        <taxon>Spermatophyta</taxon>
        <taxon>Magnoliopsida</taxon>
        <taxon>eudicotyledons</taxon>
        <taxon>Gunneridae</taxon>
        <taxon>Pentapetalae</taxon>
        <taxon>rosids</taxon>
        <taxon>fabids</taxon>
        <taxon>Rosales</taxon>
        <taxon>Cannabaceae</taxon>
        <taxon>Cannabis</taxon>
    </lineage>
</organism>
<proteinExistence type="predicted"/>
<dbReference type="EMBL" id="UZAU01000818">
    <property type="status" value="NOT_ANNOTATED_CDS"/>
    <property type="molecule type" value="Genomic_DNA"/>
</dbReference>
<sequence length="162" mass="17764">MHLKLDELLGVLWCCGFSVLLCPYCSASLGSIADLCEVNLAFIILSISPKTSLSSSLRDSRSFSRVCFRIRFSVSVDGEHAILGAAKPGKLLAFSRMWSNIFCSVKLLCLSSSTCRTGSSSMAVQVISEGRKNKWESQSLKIGNSYHLSYTSSSFKLFKVLI</sequence>